<dbReference type="EMBL" id="CACVAW010000045">
    <property type="protein sequence ID" value="CAA6811946.1"/>
    <property type="molecule type" value="Genomic_DNA"/>
</dbReference>
<evidence type="ECO:0000313" key="1">
    <source>
        <dbReference type="EMBL" id="CAA6811946.1"/>
    </source>
</evidence>
<accession>A0A6S6TAJ2</accession>
<keyword evidence="1" id="KW-0132">Cell division</keyword>
<dbReference type="Gene3D" id="3.30.420.40">
    <property type="match status" value="1"/>
</dbReference>
<keyword evidence="1" id="KW-0131">Cell cycle</keyword>
<protein>
    <submittedName>
        <fullName evidence="1">Cell division protein FtsA</fullName>
    </submittedName>
</protein>
<feature type="non-terminal residue" evidence="1">
    <location>
        <position position="1"/>
    </location>
</feature>
<sequence>KIADEEVNRTVSLERVLQVIYARLEETFIIIAKMVEKTNLQNKLGSGIVFTGGMSKVKGLQDLINAIFQNTPVRIANPKKLNGVFGNIYDSTNSVAIGLNLYEHGNFTPYEIDYKKELRHHHKDIEKEEQKRKLLESVQNDDEDNTIKNLTTIHQEKTESKKNVFSSVKLKYNDTIKKISKLF</sequence>
<proteinExistence type="predicted"/>
<gene>
    <name evidence="1" type="ORF">HELGO_WM21044</name>
</gene>
<reference evidence="1" key="1">
    <citation type="submission" date="2020-01" db="EMBL/GenBank/DDBJ databases">
        <authorList>
            <person name="Meier V. D."/>
            <person name="Meier V D."/>
        </authorList>
    </citation>
    <scope>NUCLEOTIDE SEQUENCE</scope>
    <source>
        <strain evidence="1">HLG_WM_MAG_12</strain>
    </source>
</reference>
<name>A0A6S6TAJ2_9BACT</name>
<dbReference type="GO" id="GO:0051301">
    <property type="term" value="P:cell division"/>
    <property type="evidence" value="ECO:0007669"/>
    <property type="project" value="UniProtKB-KW"/>
</dbReference>
<dbReference type="SUPFAM" id="SSF53067">
    <property type="entry name" value="Actin-like ATPase domain"/>
    <property type="match status" value="1"/>
</dbReference>
<organism evidence="1">
    <name type="scientific">uncultured Campylobacterales bacterium</name>
    <dbReference type="NCBI Taxonomy" id="352960"/>
    <lineage>
        <taxon>Bacteria</taxon>
        <taxon>Pseudomonadati</taxon>
        <taxon>Campylobacterota</taxon>
        <taxon>Epsilonproteobacteria</taxon>
        <taxon>Campylobacterales</taxon>
        <taxon>environmental samples</taxon>
    </lineage>
</organism>
<dbReference type="InterPro" id="IPR043129">
    <property type="entry name" value="ATPase_NBD"/>
</dbReference>
<dbReference type="AlphaFoldDB" id="A0A6S6TAJ2"/>